<dbReference type="AlphaFoldDB" id="A0A554NCD1"/>
<evidence type="ECO:0000313" key="3">
    <source>
        <dbReference type="EMBL" id="TSD15032.1"/>
    </source>
</evidence>
<dbReference type="OrthoDB" id="42004at2157"/>
<protein>
    <submittedName>
        <fullName evidence="3">Acyl-CoA thioesterase</fullName>
    </submittedName>
</protein>
<keyword evidence="2" id="KW-0378">Hydrolase</keyword>
<dbReference type="SUPFAM" id="SSF54637">
    <property type="entry name" value="Thioesterase/thiol ester dehydrase-isomerase"/>
    <property type="match status" value="1"/>
</dbReference>
<dbReference type="EMBL" id="QMDX01000002">
    <property type="protein sequence ID" value="TSD15032.1"/>
    <property type="molecule type" value="Genomic_DNA"/>
</dbReference>
<dbReference type="CDD" id="cd00586">
    <property type="entry name" value="4HBT"/>
    <property type="match status" value="1"/>
</dbReference>
<evidence type="ECO:0000313" key="4">
    <source>
        <dbReference type="Proteomes" id="UP000319894"/>
    </source>
</evidence>
<dbReference type="PIRSF" id="PIRSF003230">
    <property type="entry name" value="YbgC"/>
    <property type="match status" value="1"/>
</dbReference>
<dbReference type="Gene3D" id="3.10.129.10">
    <property type="entry name" value="Hotdog Thioesterase"/>
    <property type="match status" value="1"/>
</dbReference>
<evidence type="ECO:0000256" key="2">
    <source>
        <dbReference type="ARBA" id="ARBA00022801"/>
    </source>
</evidence>
<evidence type="ECO:0000256" key="1">
    <source>
        <dbReference type="ARBA" id="ARBA00005953"/>
    </source>
</evidence>
<name>A0A554NCD1_9EURY</name>
<reference evidence="3 4" key="1">
    <citation type="submission" date="2018-06" db="EMBL/GenBank/DDBJ databases">
        <title>Natronomonas sp. F16-60 a new haloarchaeon isolated from a solar saltern of Isla Cristina, Huelva, Spain.</title>
        <authorList>
            <person name="Duran-Viseras A."/>
            <person name="Sanchez-Porro C."/>
            <person name="Ventosa A."/>
        </authorList>
    </citation>
    <scope>NUCLEOTIDE SEQUENCE [LARGE SCALE GENOMIC DNA]</scope>
    <source>
        <strain evidence="3 4">F16-60</strain>
    </source>
</reference>
<dbReference type="Pfam" id="PF13279">
    <property type="entry name" value="4HBT_2"/>
    <property type="match status" value="1"/>
</dbReference>
<organism evidence="3 4">
    <name type="scientific">Haloglomus irregulare</name>
    <dbReference type="NCBI Taxonomy" id="2234134"/>
    <lineage>
        <taxon>Archaea</taxon>
        <taxon>Methanobacteriati</taxon>
        <taxon>Methanobacteriota</taxon>
        <taxon>Stenosarchaea group</taxon>
        <taxon>Halobacteria</taxon>
        <taxon>Halobacteriales</taxon>
        <taxon>Natronomonadaceae</taxon>
        <taxon>Haloglomus</taxon>
    </lineage>
</organism>
<dbReference type="InParanoid" id="A0A554NCD1"/>
<dbReference type="RefSeq" id="WP_144260872.1">
    <property type="nucleotide sequence ID" value="NZ_QMDX01000002.1"/>
</dbReference>
<dbReference type="Proteomes" id="UP000319894">
    <property type="component" value="Unassembled WGS sequence"/>
</dbReference>
<sequence length="153" mass="17500">MDADDLPADPADDRFHYVFENRVRYAETDAQAIVFYGEYVTFQDETFSELLRRLDFPYTELAARGLDFHVVHTELDYHSFAEFDDELRNGFRVAAIRESSADFEWVCRQAADDRVVASGTITHVAVGEDGPTRVPDDFREAVVAFQDEPPEPV</sequence>
<keyword evidence="4" id="KW-1185">Reference proteome</keyword>
<dbReference type="PANTHER" id="PTHR31793">
    <property type="entry name" value="4-HYDROXYBENZOYL-COA THIOESTERASE FAMILY MEMBER"/>
    <property type="match status" value="1"/>
</dbReference>
<comment type="similarity">
    <text evidence="1">Belongs to the 4-hydroxybenzoyl-CoA thioesterase family.</text>
</comment>
<proteinExistence type="inferred from homology"/>
<dbReference type="InterPro" id="IPR029069">
    <property type="entry name" value="HotDog_dom_sf"/>
</dbReference>
<accession>A0A554NCD1</accession>
<dbReference type="InterPro" id="IPR050563">
    <property type="entry name" value="4-hydroxybenzoyl-CoA_TE"/>
</dbReference>
<dbReference type="GO" id="GO:0047617">
    <property type="term" value="F:fatty acyl-CoA hydrolase activity"/>
    <property type="evidence" value="ECO:0007669"/>
    <property type="project" value="TreeGrafter"/>
</dbReference>
<gene>
    <name evidence="3" type="ORF">DP107_03995</name>
</gene>
<dbReference type="PANTHER" id="PTHR31793:SF27">
    <property type="entry name" value="NOVEL THIOESTERASE SUPERFAMILY DOMAIN AND SAPOSIN A-TYPE DOMAIN CONTAINING PROTEIN (0610012H03RIK)"/>
    <property type="match status" value="1"/>
</dbReference>
<comment type="caution">
    <text evidence="3">The sequence shown here is derived from an EMBL/GenBank/DDBJ whole genome shotgun (WGS) entry which is preliminary data.</text>
</comment>
<dbReference type="InterPro" id="IPR006684">
    <property type="entry name" value="YbgC/YbaW"/>
</dbReference>